<gene>
    <name evidence="1" type="ORF">M9Y10_030117</name>
</gene>
<evidence type="ECO:0000313" key="2">
    <source>
        <dbReference type="Proteomes" id="UP001470230"/>
    </source>
</evidence>
<dbReference type="PANTHER" id="PTHR45661:SF3">
    <property type="entry name" value="IG-LIKE DOMAIN-CONTAINING PROTEIN"/>
    <property type="match status" value="1"/>
</dbReference>
<proteinExistence type="predicted"/>
<evidence type="ECO:0008006" key="3">
    <source>
        <dbReference type="Google" id="ProtNLM"/>
    </source>
</evidence>
<comment type="caution">
    <text evidence="1">The sequence shown here is derived from an EMBL/GenBank/DDBJ whole genome shotgun (WGS) entry which is preliminary data.</text>
</comment>
<reference evidence="1 2" key="1">
    <citation type="submission" date="2024-04" db="EMBL/GenBank/DDBJ databases">
        <title>Tritrichomonas musculus Genome.</title>
        <authorList>
            <person name="Alves-Ferreira E."/>
            <person name="Grigg M."/>
            <person name="Lorenzi H."/>
            <person name="Galac M."/>
        </authorList>
    </citation>
    <scope>NUCLEOTIDE SEQUENCE [LARGE SCALE GENOMIC DNA]</scope>
    <source>
        <strain evidence="1 2">EAF2021</strain>
    </source>
</reference>
<dbReference type="Gene3D" id="3.80.10.10">
    <property type="entry name" value="Ribonuclease Inhibitor"/>
    <property type="match status" value="1"/>
</dbReference>
<dbReference type="SUPFAM" id="SSF52058">
    <property type="entry name" value="L domain-like"/>
    <property type="match status" value="1"/>
</dbReference>
<dbReference type="InterPro" id="IPR032675">
    <property type="entry name" value="LRR_dom_sf"/>
</dbReference>
<sequence length="159" mass="18244">MFEECECLTTLDIPPCVEDIDTNAFKNCHNLTDITFHYKIAHIGFNSFENCGFKSLEFPDSIMSIGEHAFRHCDSLLSVKLGGRTMTEYGVIDKYSFERCFNLKKFLYNGTKIPPFVGKKAFDESPNLTVIHVIDNIKLKYEYDTFGILPIIKENYSEG</sequence>
<accession>A0ABR2KQ62</accession>
<organism evidence="1 2">
    <name type="scientific">Tritrichomonas musculus</name>
    <dbReference type="NCBI Taxonomy" id="1915356"/>
    <lineage>
        <taxon>Eukaryota</taxon>
        <taxon>Metamonada</taxon>
        <taxon>Parabasalia</taxon>
        <taxon>Tritrichomonadida</taxon>
        <taxon>Tritrichomonadidae</taxon>
        <taxon>Tritrichomonas</taxon>
    </lineage>
</organism>
<keyword evidence="2" id="KW-1185">Reference proteome</keyword>
<name>A0ABR2KQ62_9EUKA</name>
<evidence type="ECO:0000313" key="1">
    <source>
        <dbReference type="EMBL" id="KAK8892866.1"/>
    </source>
</evidence>
<dbReference type="Pfam" id="PF13306">
    <property type="entry name" value="LRR_5"/>
    <property type="match status" value="1"/>
</dbReference>
<protein>
    <recommendedName>
        <fullName evidence="3">Surface antigen BspA-like</fullName>
    </recommendedName>
</protein>
<dbReference type="InterPro" id="IPR026906">
    <property type="entry name" value="LRR_5"/>
</dbReference>
<dbReference type="InterPro" id="IPR053139">
    <property type="entry name" value="Surface_bspA-like"/>
</dbReference>
<dbReference type="EMBL" id="JAPFFF010000004">
    <property type="protein sequence ID" value="KAK8892866.1"/>
    <property type="molecule type" value="Genomic_DNA"/>
</dbReference>
<dbReference type="Proteomes" id="UP001470230">
    <property type="component" value="Unassembled WGS sequence"/>
</dbReference>
<dbReference type="PANTHER" id="PTHR45661">
    <property type="entry name" value="SURFACE ANTIGEN"/>
    <property type="match status" value="1"/>
</dbReference>